<dbReference type="AlphaFoldDB" id="A0A0G1SYZ9"/>
<dbReference type="Proteomes" id="UP000034879">
    <property type="component" value="Unassembled WGS sequence"/>
</dbReference>
<dbReference type="EMBL" id="LCOJ01000027">
    <property type="protein sequence ID" value="KKU74791.1"/>
    <property type="molecule type" value="Genomic_DNA"/>
</dbReference>
<proteinExistence type="predicted"/>
<gene>
    <name evidence="1" type="ORF">UY01_C0027G0005</name>
</gene>
<protein>
    <recommendedName>
        <fullName evidence="3">YCII-related domain-containing protein</fullName>
    </recommendedName>
</protein>
<comment type="caution">
    <text evidence="1">The sequence shown here is derived from an EMBL/GenBank/DDBJ whole genome shotgun (WGS) entry which is preliminary data.</text>
</comment>
<accession>A0A0G1SYZ9</accession>
<name>A0A0G1SYZ9_9BACT</name>
<evidence type="ECO:0008006" key="3">
    <source>
        <dbReference type="Google" id="ProtNLM"/>
    </source>
</evidence>
<sequence length="117" mass="13192">MKKFYAIYKAPVSVIQDWMKNPEAERKAMEAKMKGEWDTWLAKNSEMVKETAGLGKNKQVTGAGITDTSNDLMMYSLVEADSADAVAKIFEDHPHLQIPQSSIDIMEANILPRMQRS</sequence>
<reference evidence="1 2" key="1">
    <citation type="journal article" date="2015" name="Nature">
        <title>rRNA introns, odd ribosomes, and small enigmatic genomes across a large radiation of phyla.</title>
        <authorList>
            <person name="Brown C.T."/>
            <person name="Hug L.A."/>
            <person name="Thomas B.C."/>
            <person name="Sharon I."/>
            <person name="Castelle C.J."/>
            <person name="Singh A."/>
            <person name="Wilkins M.J."/>
            <person name="Williams K.H."/>
            <person name="Banfield J.F."/>
        </authorList>
    </citation>
    <scope>NUCLEOTIDE SEQUENCE [LARGE SCALE GENOMIC DNA]</scope>
</reference>
<evidence type="ECO:0000313" key="1">
    <source>
        <dbReference type="EMBL" id="KKU74791.1"/>
    </source>
</evidence>
<evidence type="ECO:0000313" key="2">
    <source>
        <dbReference type="Proteomes" id="UP000034879"/>
    </source>
</evidence>
<organism evidence="1 2">
    <name type="scientific">Candidatus Nomurabacteria bacterium GW2011_GWB1_47_6</name>
    <dbReference type="NCBI Taxonomy" id="1618749"/>
    <lineage>
        <taxon>Bacteria</taxon>
        <taxon>Candidatus Nomuraibacteriota</taxon>
    </lineage>
</organism>